<dbReference type="RefSeq" id="WP_136931390.1">
    <property type="nucleotide sequence ID" value="NZ_SSMQ01000026.1"/>
</dbReference>
<dbReference type="AlphaFoldDB" id="A0A4U1J8F4"/>
<name>A0A4U1J8F4_9BACT</name>
<keyword evidence="1" id="KW-0812">Transmembrane</keyword>
<accession>A0A4U1J8F4</accession>
<feature type="transmembrane region" description="Helical" evidence="1">
    <location>
        <begin position="184"/>
        <end position="208"/>
    </location>
</feature>
<proteinExistence type="predicted"/>
<evidence type="ECO:0000313" key="2">
    <source>
        <dbReference type="EMBL" id="TKD03915.1"/>
    </source>
</evidence>
<sequence length="279" mass="30023">MKRGAGTPIIAFVRRMQLVELEDLPWMPAAIRDGGTDLLDFGFDRLEFYRGVVPKLGALLDQTGCTQVIDVCSGGGGGALYAMRALRDEGRGDVRFVLTDRYPNEAGRARVAERKDPGLVYREESVDALAVPPELDGVRTMWSALHHFPPEAVAALVASTVRDGKPLAFFDVAASPALRRLPGVLAPLALGVNMTMLFVGSFVLVPFVRPLRASRWALTYLLPLIPTLVAWDGMVSALRAYTPDELLAIARAVPGGDAYAWDAGVAGSALYLTGCPRVS</sequence>
<reference evidence="2 3" key="1">
    <citation type="submission" date="2019-04" db="EMBL/GenBank/DDBJ databases">
        <authorList>
            <person name="Li Y."/>
            <person name="Wang J."/>
        </authorList>
    </citation>
    <scope>NUCLEOTIDE SEQUENCE [LARGE SCALE GENOMIC DNA]</scope>
    <source>
        <strain evidence="2 3">DSM 14668</strain>
    </source>
</reference>
<gene>
    <name evidence="2" type="ORF">E8A74_23960</name>
</gene>
<keyword evidence="1" id="KW-0472">Membrane</keyword>
<dbReference type="SUPFAM" id="SSF53335">
    <property type="entry name" value="S-adenosyl-L-methionine-dependent methyltransferases"/>
    <property type="match status" value="1"/>
</dbReference>
<dbReference type="Proteomes" id="UP000309215">
    <property type="component" value="Unassembled WGS sequence"/>
</dbReference>
<comment type="caution">
    <text evidence="2">The sequence shown here is derived from an EMBL/GenBank/DDBJ whole genome shotgun (WGS) entry which is preliminary data.</text>
</comment>
<evidence type="ECO:0000313" key="3">
    <source>
        <dbReference type="Proteomes" id="UP000309215"/>
    </source>
</evidence>
<dbReference type="EMBL" id="SSMQ01000026">
    <property type="protein sequence ID" value="TKD03915.1"/>
    <property type="molecule type" value="Genomic_DNA"/>
</dbReference>
<dbReference type="OrthoDB" id="117053at2"/>
<evidence type="ECO:0000256" key="1">
    <source>
        <dbReference type="SAM" id="Phobius"/>
    </source>
</evidence>
<evidence type="ECO:0008006" key="4">
    <source>
        <dbReference type="Google" id="ProtNLM"/>
    </source>
</evidence>
<keyword evidence="3" id="KW-1185">Reference proteome</keyword>
<keyword evidence="1" id="KW-1133">Transmembrane helix</keyword>
<organism evidence="2 3">
    <name type="scientific">Polyangium fumosum</name>
    <dbReference type="NCBI Taxonomy" id="889272"/>
    <lineage>
        <taxon>Bacteria</taxon>
        <taxon>Pseudomonadati</taxon>
        <taxon>Myxococcota</taxon>
        <taxon>Polyangia</taxon>
        <taxon>Polyangiales</taxon>
        <taxon>Polyangiaceae</taxon>
        <taxon>Polyangium</taxon>
    </lineage>
</organism>
<dbReference type="Gene3D" id="3.40.50.150">
    <property type="entry name" value="Vaccinia Virus protein VP39"/>
    <property type="match status" value="1"/>
</dbReference>
<dbReference type="InterPro" id="IPR029063">
    <property type="entry name" value="SAM-dependent_MTases_sf"/>
</dbReference>
<protein>
    <recommendedName>
        <fullName evidence="4">Class I SAM-dependent methyltransferase</fullName>
    </recommendedName>
</protein>